<evidence type="ECO:0000313" key="1">
    <source>
        <dbReference type="EMBL" id="CAG8645518.1"/>
    </source>
</evidence>
<organism evidence="1 2">
    <name type="scientific">Paraglomus brasilianum</name>
    <dbReference type="NCBI Taxonomy" id="144538"/>
    <lineage>
        <taxon>Eukaryota</taxon>
        <taxon>Fungi</taxon>
        <taxon>Fungi incertae sedis</taxon>
        <taxon>Mucoromycota</taxon>
        <taxon>Glomeromycotina</taxon>
        <taxon>Glomeromycetes</taxon>
        <taxon>Paraglomerales</taxon>
        <taxon>Paraglomeraceae</taxon>
        <taxon>Paraglomus</taxon>
    </lineage>
</organism>
<comment type="caution">
    <text evidence="1">The sequence shown here is derived from an EMBL/GenBank/DDBJ whole genome shotgun (WGS) entry which is preliminary data.</text>
</comment>
<evidence type="ECO:0000313" key="2">
    <source>
        <dbReference type="Proteomes" id="UP000789739"/>
    </source>
</evidence>
<proteinExistence type="predicted"/>
<accession>A0A9N9DS78</accession>
<gene>
    <name evidence="1" type="ORF">PBRASI_LOCUS10005</name>
</gene>
<dbReference type="Proteomes" id="UP000789739">
    <property type="component" value="Unassembled WGS sequence"/>
</dbReference>
<keyword evidence="2" id="KW-1185">Reference proteome</keyword>
<name>A0A9N9DS78_9GLOM</name>
<dbReference type="AlphaFoldDB" id="A0A9N9DS78"/>
<protein>
    <submittedName>
        <fullName evidence="1">2492_t:CDS:1</fullName>
    </submittedName>
</protein>
<dbReference type="EMBL" id="CAJVPI010002554">
    <property type="protein sequence ID" value="CAG8645518.1"/>
    <property type="molecule type" value="Genomic_DNA"/>
</dbReference>
<reference evidence="1" key="1">
    <citation type="submission" date="2021-06" db="EMBL/GenBank/DDBJ databases">
        <authorList>
            <person name="Kallberg Y."/>
            <person name="Tangrot J."/>
            <person name="Rosling A."/>
        </authorList>
    </citation>
    <scope>NUCLEOTIDE SEQUENCE</scope>
    <source>
        <strain evidence="1">BR232B</strain>
    </source>
</reference>
<feature type="non-terminal residue" evidence="1">
    <location>
        <position position="148"/>
    </location>
</feature>
<sequence>MSHPHYNVIITTIYKKTKTFTTRCQRHQENNDRDADDIIDIIRGTIPAAFCSGYLYIYARPDYEEELLRIRDLQNLVHVAYVNIRMRLEYSRWKLSMEFPLSVGKLAAVYVSNIQTKPRGEFAEKGIPTFEECDLDGRRLNGLPTSTD</sequence>